<evidence type="ECO:0000256" key="6">
    <source>
        <dbReference type="PIRSR" id="PIRSR620019-2"/>
    </source>
</evidence>
<comment type="similarity">
    <text evidence="1">Belongs to the transferase hexapeptide repeat family.</text>
</comment>
<dbReference type="PROSITE" id="PS00101">
    <property type="entry name" value="HEXAPEP_TRANSFERASES"/>
    <property type="match status" value="1"/>
</dbReference>
<dbReference type="Gene3D" id="3.40.50.20">
    <property type="match status" value="1"/>
</dbReference>
<keyword evidence="2" id="KW-0808">Transferase</keyword>
<gene>
    <name evidence="7" type="ORF">QO001_004276</name>
</gene>
<dbReference type="RefSeq" id="WP_307355477.1">
    <property type="nucleotide sequence ID" value="NZ_JAUSWL010000008.1"/>
</dbReference>
<protein>
    <submittedName>
        <fullName evidence="7">Sugar O-acyltransferase (Sialic acid O-acetyltransferase NeuD family)</fullName>
    </submittedName>
</protein>
<dbReference type="PANTHER" id="PTHR43300:SF7">
    <property type="entry name" value="UDP-N-ACETYLBACILLOSAMINE N-ACETYLTRANSFERASE"/>
    <property type="match status" value="1"/>
</dbReference>
<dbReference type="EMBL" id="JAUSWL010000008">
    <property type="protein sequence ID" value="MDQ0545333.1"/>
    <property type="molecule type" value="Genomic_DNA"/>
</dbReference>
<evidence type="ECO:0000256" key="2">
    <source>
        <dbReference type="ARBA" id="ARBA00022679"/>
    </source>
</evidence>
<dbReference type="CDD" id="cd03360">
    <property type="entry name" value="LbH_AT_putative"/>
    <property type="match status" value="1"/>
</dbReference>
<dbReference type="InterPro" id="IPR050179">
    <property type="entry name" value="Trans_hexapeptide_repeat"/>
</dbReference>
<dbReference type="Proteomes" id="UP001223420">
    <property type="component" value="Unassembled WGS sequence"/>
</dbReference>
<reference evidence="7" key="1">
    <citation type="submission" date="2023-07" db="EMBL/GenBank/DDBJ databases">
        <title>Genomic Encyclopedia of Type Strains, Phase IV (KMG-IV): sequencing the most valuable type-strain genomes for metagenomic binning, comparative biology and taxonomic classification.</title>
        <authorList>
            <person name="Goeker M."/>
        </authorList>
    </citation>
    <scope>NUCLEOTIDE SEQUENCE</scope>
    <source>
        <strain evidence="7">DSM 19569</strain>
    </source>
</reference>
<feature type="site" description="Increases basicity of active site His" evidence="5">
    <location>
        <position position="137"/>
    </location>
</feature>
<keyword evidence="3" id="KW-0677">Repeat</keyword>
<name>A0AAJ1TX09_9HYPH</name>
<organism evidence="7 8">
    <name type="scientific">Methylobacterium brachiatum</name>
    <dbReference type="NCBI Taxonomy" id="269660"/>
    <lineage>
        <taxon>Bacteria</taxon>
        <taxon>Pseudomonadati</taxon>
        <taxon>Pseudomonadota</taxon>
        <taxon>Alphaproteobacteria</taxon>
        <taxon>Hyphomicrobiales</taxon>
        <taxon>Methylobacteriaceae</taxon>
        <taxon>Methylobacterium</taxon>
    </lineage>
</organism>
<dbReference type="InterPro" id="IPR001451">
    <property type="entry name" value="Hexapep"/>
</dbReference>
<dbReference type="SUPFAM" id="SSF51161">
    <property type="entry name" value="Trimeric LpxA-like enzymes"/>
    <property type="match status" value="1"/>
</dbReference>
<dbReference type="InterPro" id="IPR011004">
    <property type="entry name" value="Trimer_LpxA-like_sf"/>
</dbReference>
<evidence type="ECO:0000256" key="5">
    <source>
        <dbReference type="PIRSR" id="PIRSR620019-1"/>
    </source>
</evidence>
<evidence type="ECO:0000256" key="4">
    <source>
        <dbReference type="ARBA" id="ARBA00023315"/>
    </source>
</evidence>
<dbReference type="PANTHER" id="PTHR43300">
    <property type="entry name" value="ACETYLTRANSFERASE"/>
    <property type="match status" value="1"/>
</dbReference>
<feature type="active site" description="Proton acceptor" evidence="5">
    <location>
        <position position="136"/>
    </location>
</feature>
<dbReference type="Gene3D" id="2.160.10.10">
    <property type="entry name" value="Hexapeptide repeat proteins"/>
    <property type="match status" value="1"/>
</dbReference>
<dbReference type="Pfam" id="PF00132">
    <property type="entry name" value="Hexapep"/>
    <property type="match status" value="1"/>
</dbReference>
<evidence type="ECO:0000256" key="3">
    <source>
        <dbReference type="ARBA" id="ARBA00022737"/>
    </source>
</evidence>
<dbReference type="InterPro" id="IPR018357">
    <property type="entry name" value="Hexapep_transf_CS"/>
</dbReference>
<sequence length="211" mass="21832">MILVGGGGFCRELYFCASETHAAGRLAPLGGYLDDTGDTLAGLDYDLPWLGSISDYVPARGDRFLLAVGTPKAKRAVHGKLAPRGGVFTELIHPSARVVRTAQLGEGVIFCPNSAAGPDTVIERFVTFNTVGGAGHDARIGEFTVISSLVDITGHASIGRDVMIGSGATILPRVSVGDGATIGARAVVYRTVAPGASVFVLPPKTLRARGD</sequence>
<evidence type="ECO:0000313" key="7">
    <source>
        <dbReference type="EMBL" id="MDQ0545333.1"/>
    </source>
</evidence>
<dbReference type="InterPro" id="IPR020019">
    <property type="entry name" value="AcTrfase_PglD-like"/>
</dbReference>
<accession>A0AAJ1TX09</accession>
<comment type="caution">
    <text evidence="7">The sequence shown here is derived from an EMBL/GenBank/DDBJ whole genome shotgun (WGS) entry which is preliminary data.</text>
</comment>
<dbReference type="AlphaFoldDB" id="A0AAJ1TX09"/>
<feature type="binding site" evidence="6">
    <location>
        <position position="69"/>
    </location>
    <ligand>
        <name>substrate</name>
    </ligand>
</feature>
<evidence type="ECO:0000256" key="1">
    <source>
        <dbReference type="ARBA" id="ARBA00007274"/>
    </source>
</evidence>
<proteinExistence type="inferred from homology"/>
<dbReference type="GO" id="GO:0016746">
    <property type="term" value="F:acyltransferase activity"/>
    <property type="evidence" value="ECO:0007669"/>
    <property type="project" value="UniProtKB-KW"/>
</dbReference>
<evidence type="ECO:0000313" key="8">
    <source>
        <dbReference type="Proteomes" id="UP001223420"/>
    </source>
</evidence>
<keyword evidence="4" id="KW-0012">Acyltransferase</keyword>